<dbReference type="EMBL" id="CP045896">
    <property type="protein sequence ID" value="QQP50378.1"/>
    <property type="molecule type" value="Genomic_DNA"/>
</dbReference>
<name>A0A7T8K8R7_CALRO</name>
<gene>
    <name evidence="2" type="ORF">FKW44_011370</name>
</gene>
<protein>
    <submittedName>
        <fullName evidence="2">Uncharacterized protein</fullName>
    </submittedName>
</protein>
<accession>A0A7T8K8R7</accession>
<sequence length="82" mass="8962">SLYPFVHQITLLQSPLPPRPSSQLPQPPQTTATTTYFIKSAPSILATNPLDSQSPLLNPAPPLSYRTPLQPQTPLCPLFSQL</sequence>
<evidence type="ECO:0000313" key="2">
    <source>
        <dbReference type="EMBL" id="QQP50378.1"/>
    </source>
</evidence>
<reference evidence="3" key="1">
    <citation type="submission" date="2021-01" db="EMBL/GenBank/DDBJ databases">
        <title>Caligus Genome Assembly.</title>
        <authorList>
            <person name="Gallardo-Escarate C."/>
        </authorList>
    </citation>
    <scope>NUCLEOTIDE SEQUENCE [LARGE SCALE GENOMIC DNA]</scope>
</reference>
<evidence type="ECO:0000256" key="1">
    <source>
        <dbReference type="SAM" id="MobiDB-lite"/>
    </source>
</evidence>
<organism evidence="2 3">
    <name type="scientific">Caligus rogercresseyi</name>
    <name type="common">Sea louse</name>
    <dbReference type="NCBI Taxonomy" id="217165"/>
    <lineage>
        <taxon>Eukaryota</taxon>
        <taxon>Metazoa</taxon>
        <taxon>Ecdysozoa</taxon>
        <taxon>Arthropoda</taxon>
        <taxon>Crustacea</taxon>
        <taxon>Multicrustacea</taxon>
        <taxon>Hexanauplia</taxon>
        <taxon>Copepoda</taxon>
        <taxon>Siphonostomatoida</taxon>
        <taxon>Caligidae</taxon>
        <taxon>Caligus</taxon>
    </lineage>
</organism>
<keyword evidence="3" id="KW-1185">Reference proteome</keyword>
<proteinExistence type="predicted"/>
<dbReference type="AlphaFoldDB" id="A0A7T8K8R7"/>
<feature type="compositionally biased region" description="Low complexity" evidence="1">
    <location>
        <begin position="67"/>
        <end position="82"/>
    </location>
</feature>
<dbReference type="Proteomes" id="UP000595437">
    <property type="component" value="Chromosome 7"/>
</dbReference>
<feature type="non-terminal residue" evidence="2">
    <location>
        <position position="82"/>
    </location>
</feature>
<evidence type="ECO:0000313" key="3">
    <source>
        <dbReference type="Proteomes" id="UP000595437"/>
    </source>
</evidence>
<feature type="region of interest" description="Disordered" evidence="1">
    <location>
        <begin position="48"/>
        <end position="82"/>
    </location>
</feature>